<name>A0A3R8JSL9_9FIRM</name>
<evidence type="ECO:0000313" key="1">
    <source>
        <dbReference type="EMBL" id="RRK34047.1"/>
    </source>
</evidence>
<gene>
    <name evidence="1" type="ORF">EBB54_23900</name>
</gene>
<reference evidence="1" key="1">
    <citation type="submission" date="2018-10" db="EMBL/GenBank/DDBJ databases">
        <title>Schaedlerella arabinophila gen. nov. sp. nov., isolated from the mouse intestinal tract and comparative analysis with the genome of the closely related altered Schaedler flora strain ASF502.</title>
        <authorList>
            <person name="Miyake S."/>
            <person name="Soh M."/>
            <person name="Seedorf H."/>
        </authorList>
    </citation>
    <scope>NUCLEOTIDE SEQUENCE [LARGE SCALE GENOMIC DNA]</scope>
    <source>
        <strain evidence="1">DSM 106076</strain>
    </source>
</reference>
<protein>
    <submittedName>
        <fullName evidence="1">Uncharacterized protein</fullName>
    </submittedName>
</protein>
<keyword evidence="2" id="KW-1185">Reference proteome</keyword>
<organism evidence="1 2">
    <name type="scientific">Schaedlerella arabinosiphila</name>
    <dbReference type="NCBI Taxonomy" id="2044587"/>
    <lineage>
        <taxon>Bacteria</taxon>
        <taxon>Bacillati</taxon>
        <taxon>Bacillota</taxon>
        <taxon>Clostridia</taxon>
        <taxon>Lachnospirales</taxon>
        <taxon>Lachnospiraceae</taxon>
        <taxon>Schaedlerella</taxon>
    </lineage>
</organism>
<comment type="caution">
    <text evidence="1">The sequence shown here is derived from an EMBL/GenBank/DDBJ whole genome shotgun (WGS) entry which is preliminary data.</text>
</comment>
<proteinExistence type="predicted"/>
<dbReference type="AlphaFoldDB" id="A0A3R8JSL9"/>
<accession>A0A3R8JSL9</accession>
<dbReference type="Pfam" id="PF18941">
    <property type="entry name" value="DUF5688"/>
    <property type="match status" value="1"/>
</dbReference>
<dbReference type="Proteomes" id="UP000274920">
    <property type="component" value="Unassembled WGS sequence"/>
</dbReference>
<dbReference type="RefSeq" id="WP_125129218.1">
    <property type="nucleotide sequence ID" value="NZ_RHJS01000002.1"/>
</dbReference>
<dbReference type="InterPro" id="IPR043743">
    <property type="entry name" value="DUF5688"/>
</dbReference>
<evidence type="ECO:0000313" key="2">
    <source>
        <dbReference type="Proteomes" id="UP000274920"/>
    </source>
</evidence>
<sequence length="313" mass="36345">MTYETFRNEVLQGLQSREIGNVSLSLTKTLKSNGEMKHGVVFKSPSSNTSPTIYLEEFYEFYQATKDFDTVIDRLSDLYRSLPVIQVNETELYDFSTAKSKIIMKLVNTEKNRTFLETVPHIPFQDLSIVYYYLIGKSDRMLLDMPVRDGLLKKWEIDTLKLHQQALANYNRLLPVKFGNLDQFLLDRGLLENEYYAALSANDYTNSMYFLTNDFFSNGAVLMTCKNLMDKIADFFEEDFYIIPSSIHEVLLFPKSKAPSKEKLDQMIQEVNRDYLDPAEYLSDHAYYYSRSGQDSNGYVIQNLFQRLPGTIS</sequence>
<dbReference type="EMBL" id="RHJS01000002">
    <property type="protein sequence ID" value="RRK34047.1"/>
    <property type="molecule type" value="Genomic_DNA"/>
</dbReference>